<dbReference type="Proteomes" id="UP000001307">
    <property type="component" value="Unassembled WGS sequence"/>
</dbReference>
<evidence type="ECO:0000313" key="3">
    <source>
        <dbReference type="Proteomes" id="UP000001307"/>
    </source>
</evidence>
<keyword evidence="3" id="KW-1185">Reference proteome</keyword>
<dbReference type="EMBL" id="FN653023">
    <property type="protein sequence ID" value="CBY18071.1"/>
    <property type="molecule type" value="Genomic_DNA"/>
</dbReference>
<protein>
    <submittedName>
        <fullName evidence="2">Uncharacterized protein</fullName>
    </submittedName>
</protein>
<keyword evidence="1" id="KW-0812">Transmembrane</keyword>
<evidence type="ECO:0000313" key="2">
    <source>
        <dbReference type="EMBL" id="CBY18071.1"/>
    </source>
</evidence>
<organism evidence="2">
    <name type="scientific">Oikopleura dioica</name>
    <name type="common">Tunicate</name>
    <dbReference type="NCBI Taxonomy" id="34765"/>
    <lineage>
        <taxon>Eukaryota</taxon>
        <taxon>Metazoa</taxon>
        <taxon>Chordata</taxon>
        <taxon>Tunicata</taxon>
        <taxon>Appendicularia</taxon>
        <taxon>Copelata</taxon>
        <taxon>Oikopleuridae</taxon>
        <taxon>Oikopleura</taxon>
    </lineage>
</organism>
<gene>
    <name evidence="2" type="ORF">GSOID_T00017706001</name>
</gene>
<sequence>MGILRGSSVLTSRSLISRRSFYNDLMDWGKRRSVRSMYKDLYASPADVPSASMDIYRDLHRYYGLQHKAFDDALPEIKAEFFARIKAKFVMGATLQTAFTVFSILLFVILATQVAAQISNKDSKEEIESSLNERVETEVEQIISQIQSKNFDHKEIEEKWKFIVKELNLGKAEKSEKSLEASWNNIQTKDFITGIQLTNTTVYPWSFKNADFRESVESRGNILPFPLNYIPPVEFHSTVLNISNMFNLVKDTGAFLLRNLQDLF</sequence>
<evidence type="ECO:0000256" key="1">
    <source>
        <dbReference type="SAM" id="Phobius"/>
    </source>
</evidence>
<reference evidence="2" key="1">
    <citation type="journal article" date="2010" name="Science">
        <title>Plasticity of animal genome architecture unmasked by rapid evolution of a pelagic tunicate.</title>
        <authorList>
            <person name="Denoeud F."/>
            <person name="Henriet S."/>
            <person name="Mungpakdee S."/>
            <person name="Aury J.M."/>
            <person name="Da Silva C."/>
            <person name="Brinkmann H."/>
            <person name="Mikhaleva J."/>
            <person name="Olsen L.C."/>
            <person name="Jubin C."/>
            <person name="Canestro C."/>
            <person name="Bouquet J.M."/>
            <person name="Danks G."/>
            <person name="Poulain J."/>
            <person name="Campsteijn C."/>
            <person name="Adamski M."/>
            <person name="Cross I."/>
            <person name="Yadetie F."/>
            <person name="Muffato M."/>
            <person name="Louis A."/>
            <person name="Butcher S."/>
            <person name="Tsagkogeorga G."/>
            <person name="Konrad A."/>
            <person name="Singh S."/>
            <person name="Jensen M.F."/>
            <person name="Cong E.H."/>
            <person name="Eikeseth-Otteraa H."/>
            <person name="Noel B."/>
            <person name="Anthouard V."/>
            <person name="Porcel B.M."/>
            <person name="Kachouri-Lafond R."/>
            <person name="Nishino A."/>
            <person name="Ugolini M."/>
            <person name="Chourrout P."/>
            <person name="Nishida H."/>
            <person name="Aasland R."/>
            <person name="Huzurbazar S."/>
            <person name="Westhof E."/>
            <person name="Delsuc F."/>
            <person name="Lehrach H."/>
            <person name="Reinhardt R."/>
            <person name="Weissenbach J."/>
            <person name="Roy S.W."/>
            <person name="Artiguenave F."/>
            <person name="Postlethwait J.H."/>
            <person name="Manak J.R."/>
            <person name="Thompson E.M."/>
            <person name="Jaillon O."/>
            <person name="Du Pasquier L."/>
            <person name="Boudinot P."/>
            <person name="Liberles D.A."/>
            <person name="Volff J.N."/>
            <person name="Philippe H."/>
            <person name="Lenhard B."/>
            <person name="Roest Crollius H."/>
            <person name="Wincker P."/>
            <person name="Chourrout D."/>
        </authorList>
    </citation>
    <scope>NUCLEOTIDE SEQUENCE [LARGE SCALE GENOMIC DNA]</scope>
</reference>
<proteinExistence type="predicted"/>
<dbReference type="AlphaFoldDB" id="E4X367"/>
<keyword evidence="1" id="KW-0472">Membrane</keyword>
<accession>E4X367</accession>
<name>E4X367_OIKDI</name>
<keyword evidence="1" id="KW-1133">Transmembrane helix</keyword>
<dbReference type="InParanoid" id="E4X367"/>
<feature type="transmembrane region" description="Helical" evidence="1">
    <location>
        <begin position="89"/>
        <end position="111"/>
    </location>
</feature>